<dbReference type="EMBL" id="CP002736">
    <property type="protein sequence ID" value="AEF93549.1"/>
    <property type="molecule type" value="Genomic_DNA"/>
</dbReference>
<protein>
    <submittedName>
        <fullName evidence="1">Uncharacterized protein</fullName>
    </submittedName>
</protein>
<evidence type="ECO:0000313" key="1">
    <source>
        <dbReference type="EMBL" id="AEF93549.1"/>
    </source>
</evidence>
<name>F6B8H7_DESCC</name>
<organism evidence="1 2">
    <name type="scientific">Desulfotomaculum nigrificans (strain DSM 14880 / VKM B-2319 / CO-1-SRB)</name>
    <name type="common">Desulfotomaculum carboxydivorans</name>
    <dbReference type="NCBI Taxonomy" id="868595"/>
    <lineage>
        <taxon>Bacteria</taxon>
        <taxon>Bacillati</taxon>
        <taxon>Bacillota</taxon>
        <taxon>Clostridia</taxon>
        <taxon>Eubacteriales</taxon>
        <taxon>Desulfotomaculaceae</taxon>
        <taxon>Desulfotomaculum</taxon>
    </lineage>
</organism>
<dbReference type="RefSeq" id="WP_013809775.1">
    <property type="nucleotide sequence ID" value="NC_015565.1"/>
</dbReference>
<dbReference type="KEGG" id="dca:Desca_0664"/>
<accession>F6B8H7</accession>
<reference evidence="1 2" key="1">
    <citation type="submission" date="2011-05" db="EMBL/GenBank/DDBJ databases">
        <title>Complete sequence of Desulfotomaculum carboxydivorans CO-1-SRB.</title>
        <authorList>
            <consortium name="US DOE Joint Genome Institute"/>
            <person name="Lucas S."/>
            <person name="Han J."/>
            <person name="Lapidus A."/>
            <person name="Cheng J.-F."/>
            <person name="Goodwin L."/>
            <person name="Pitluck S."/>
            <person name="Peters L."/>
            <person name="Mikhailova N."/>
            <person name="Lu M."/>
            <person name="Han C."/>
            <person name="Tapia R."/>
            <person name="Land M."/>
            <person name="Hauser L."/>
            <person name="Kyrpides N."/>
            <person name="Ivanova N."/>
            <person name="Pagani I."/>
            <person name="Stams A."/>
            <person name="Plugge C."/>
            <person name="Muyzer G."/>
            <person name="Kuever J."/>
            <person name="Parshina S."/>
            <person name="Ivanova A."/>
            <person name="Nazina T."/>
            <person name="Woyke T."/>
        </authorList>
    </citation>
    <scope>NUCLEOTIDE SEQUENCE [LARGE SCALE GENOMIC DNA]</scope>
    <source>
        <strain evidence="2">DSM 14880 / VKM B-2319 / CO-1-SRB</strain>
    </source>
</reference>
<dbReference type="Proteomes" id="UP000009226">
    <property type="component" value="Chromosome"/>
</dbReference>
<dbReference type="STRING" id="868595.Desca_0664"/>
<evidence type="ECO:0000313" key="2">
    <source>
        <dbReference type="Proteomes" id="UP000009226"/>
    </source>
</evidence>
<proteinExistence type="predicted"/>
<dbReference type="HOGENOM" id="CLU_2023020_0_0_9"/>
<keyword evidence="2" id="KW-1185">Reference proteome</keyword>
<sequence precursor="true">MDKESLIKDILFVGKNWESRREKAKQKMANLLPAFPACSICGNAHAGANLFWVIEEETTGLLVKKTRYDVFSVCSLKCLFDHGLKQKAYYSVVARLANGKVLATGFQGRNAVAINEFALDIAKA</sequence>
<gene>
    <name evidence="1" type="ordered locus">Desca_0664</name>
</gene>
<dbReference type="AlphaFoldDB" id="F6B8H7"/>